<reference evidence="1" key="1">
    <citation type="journal article" date="2023" name="Plant J.">
        <title>The genome of the king protea, Protea cynaroides.</title>
        <authorList>
            <person name="Chang J."/>
            <person name="Duong T.A."/>
            <person name="Schoeman C."/>
            <person name="Ma X."/>
            <person name="Roodt D."/>
            <person name="Barker N."/>
            <person name="Li Z."/>
            <person name="Van de Peer Y."/>
            <person name="Mizrachi E."/>
        </authorList>
    </citation>
    <scope>NUCLEOTIDE SEQUENCE</scope>
    <source>
        <tissue evidence="1">Young leaves</tissue>
    </source>
</reference>
<dbReference type="Proteomes" id="UP001141806">
    <property type="component" value="Unassembled WGS sequence"/>
</dbReference>
<keyword evidence="2" id="KW-1185">Reference proteome</keyword>
<gene>
    <name evidence="1" type="ORF">NE237_028557</name>
</gene>
<evidence type="ECO:0000313" key="2">
    <source>
        <dbReference type="Proteomes" id="UP001141806"/>
    </source>
</evidence>
<protein>
    <submittedName>
        <fullName evidence="1">Uncharacterized protein</fullName>
    </submittedName>
</protein>
<accession>A0A9Q0JV92</accession>
<sequence>MTATVIGGCAGLWKMGVDLAQWNRFRLLWILAHYDGGNRLHFLYLWRIHPIFFKFEDWEESTEELKRWLMEEISLGSFLSFFFNPAGHKRSASFLIFNNYRHLFPSTKSVNRRNWISLLPLAQCIENFLWCQRSIDERLRRVDLENNHKKIRSFTIHSNRVCSAKFPLILSSLIGVKFT</sequence>
<name>A0A9Q0JV92_9MAGN</name>
<dbReference type="AlphaFoldDB" id="A0A9Q0JV92"/>
<evidence type="ECO:0000313" key="1">
    <source>
        <dbReference type="EMBL" id="KAJ4951725.1"/>
    </source>
</evidence>
<proteinExistence type="predicted"/>
<comment type="caution">
    <text evidence="1">The sequence shown here is derived from an EMBL/GenBank/DDBJ whole genome shotgun (WGS) entry which is preliminary data.</text>
</comment>
<dbReference type="EMBL" id="JAMYWD010000012">
    <property type="protein sequence ID" value="KAJ4951725.1"/>
    <property type="molecule type" value="Genomic_DNA"/>
</dbReference>
<organism evidence="1 2">
    <name type="scientific">Protea cynaroides</name>
    <dbReference type="NCBI Taxonomy" id="273540"/>
    <lineage>
        <taxon>Eukaryota</taxon>
        <taxon>Viridiplantae</taxon>
        <taxon>Streptophyta</taxon>
        <taxon>Embryophyta</taxon>
        <taxon>Tracheophyta</taxon>
        <taxon>Spermatophyta</taxon>
        <taxon>Magnoliopsida</taxon>
        <taxon>Proteales</taxon>
        <taxon>Proteaceae</taxon>
        <taxon>Protea</taxon>
    </lineage>
</organism>